<gene>
    <name evidence="1" type="ORF">AVEN_173492_1</name>
</gene>
<keyword evidence="2" id="KW-1185">Reference proteome</keyword>
<sequence length="110" mass="12637">MLCHGRVTQFWFSKSLVTVILPGRDNSDMRMRSRWIRKRGHNKGSDSSCFHSNDVTYLLMPFLTACGLAKLRVARGLHLRTVVGGIRTDVSFLRRVALEISQQRSSERMQ</sequence>
<reference evidence="1 2" key="1">
    <citation type="journal article" date="2019" name="Sci. Rep.">
        <title>Orb-weaving spider Araneus ventricosus genome elucidates the spidroin gene catalogue.</title>
        <authorList>
            <person name="Kono N."/>
            <person name="Nakamura H."/>
            <person name="Ohtoshi R."/>
            <person name="Moran D.A.P."/>
            <person name="Shinohara A."/>
            <person name="Yoshida Y."/>
            <person name="Fujiwara M."/>
            <person name="Mori M."/>
            <person name="Tomita M."/>
            <person name="Arakawa K."/>
        </authorList>
    </citation>
    <scope>NUCLEOTIDE SEQUENCE [LARGE SCALE GENOMIC DNA]</scope>
</reference>
<protein>
    <submittedName>
        <fullName evidence="1">Uncharacterized protein</fullName>
    </submittedName>
</protein>
<evidence type="ECO:0000313" key="1">
    <source>
        <dbReference type="EMBL" id="GBN02183.1"/>
    </source>
</evidence>
<organism evidence="1 2">
    <name type="scientific">Araneus ventricosus</name>
    <name type="common">Orbweaver spider</name>
    <name type="synonym">Epeira ventricosa</name>
    <dbReference type="NCBI Taxonomy" id="182803"/>
    <lineage>
        <taxon>Eukaryota</taxon>
        <taxon>Metazoa</taxon>
        <taxon>Ecdysozoa</taxon>
        <taxon>Arthropoda</taxon>
        <taxon>Chelicerata</taxon>
        <taxon>Arachnida</taxon>
        <taxon>Araneae</taxon>
        <taxon>Araneomorphae</taxon>
        <taxon>Entelegynae</taxon>
        <taxon>Araneoidea</taxon>
        <taxon>Araneidae</taxon>
        <taxon>Araneus</taxon>
    </lineage>
</organism>
<name>A0A4Y2KL74_ARAVE</name>
<comment type="caution">
    <text evidence="1">The sequence shown here is derived from an EMBL/GenBank/DDBJ whole genome shotgun (WGS) entry which is preliminary data.</text>
</comment>
<proteinExistence type="predicted"/>
<dbReference type="EMBL" id="BGPR01004683">
    <property type="protein sequence ID" value="GBN02183.1"/>
    <property type="molecule type" value="Genomic_DNA"/>
</dbReference>
<accession>A0A4Y2KL74</accession>
<evidence type="ECO:0000313" key="2">
    <source>
        <dbReference type="Proteomes" id="UP000499080"/>
    </source>
</evidence>
<dbReference type="Proteomes" id="UP000499080">
    <property type="component" value="Unassembled WGS sequence"/>
</dbReference>
<dbReference type="AlphaFoldDB" id="A0A4Y2KL74"/>